<organism evidence="4 5">
    <name type="scientific">Actinomadura geliboluensis</name>
    <dbReference type="NCBI Taxonomy" id="882440"/>
    <lineage>
        <taxon>Bacteria</taxon>
        <taxon>Bacillati</taxon>
        <taxon>Actinomycetota</taxon>
        <taxon>Actinomycetes</taxon>
        <taxon>Streptosporangiales</taxon>
        <taxon>Thermomonosporaceae</taxon>
        <taxon>Actinomadura</taxon>
    </lineage>
</organism>
<gene>
    <name evidence="4" type="ORF">ETD96_22785</name>
</gene>
<evidence type="ECO:0000256" key="2">
    <source>
        <dbReference type="ARBA" id="ARBA00022801"/>
    </source>
</evidence>
<dbReference type="PANTHER" id="PTHR10587:SF133">
    <property type="entry name" value="CHITIN DEACETYLASE 1-RELATED"/>
    <property type="match status" value="1"/>
</dbReference>
<dbReference type="Proteomes" id="UP000305238">
    <property type="component" value="Unassembled WGS sequence"/>
</dbReference>
<protein>
    <submittedName>
        <fullName evidence="4">Polysaccharide deacetylase family protein</fullName>
    </submittedName>
</protein>
<dbReference type="EMBL" id="VCKZ01000174">
    <property type="protein sequence ID" value="TMR35535.1"/>
    <property type="molecule type" value="Genomic_DNA"/>
</dbReference>
<dbReference type="GO" id="GO:0046872">
    <property type="term" value="F:metal ion binding"/>
    <property type="evidence" value="ECO:0007669"/>
    <property type="project" value="UniProtKB-KW"/>
</dbReference>
<keyword evidence="2" id="KW-0378">Hydrolase</keyword>
<dbReference type="OrthoDB" id="3521160at2"/>
<dbReference type="InterPro" id="IPR036388">
    <property type="entry name" value="WH-like_DNA-bd_sf"/>
</dbReference>
<accession>A0A5S4GRE6</accession>
<keyword evidence="1" id="KW-0479">Metal-binding</keyword>
<dbReference type="GO" id="GO:0016020">
    <property type="term" value="C:membrane"/>
    <property type="evidence" value="ECO:0007669"/>
    <property type="project" value="TreeGrafter"/>
</dbReference>
<dbReference type="InterPro" id="IPR050248">
    <property type="entry name" value="Polysacc_deacetylase_ArnD"/>
</dbReference>
<evidence type="ECO:0000313" key="4">
    <source>
        <dbReference type="EMBL" id="TMR35535.1"/>
    </source>
</evidence>
<dbReference type="PANTHER" id="PTHR10587">
    <property type="entry name" value="GLYCOSYL TRANSFERASE-RELATED"/>
    <property type="match status" value="1"/>
</dbReference>
<dbReference type="Gene3D" id="1.10.10.10">
    <property type="entry name" value="Winged helix-like DNA-binding domain superfamily/Winged helix DNA-binding domain"/>
    <property type="match status" value="1"/>
</dbReference>
<proteinExistence type="predicted"/>
<dbReference type="Gene3D" id="3.20.20.370">
    <property type="entry name" value="Glycoside hydrolase/deacetylase"/>
    <property type="match status" value="1"/>
</dbReference>
<dbReference type="SUPFAM" id="SSF46785">
    <property type="entry name" value="Winged helix' DNA-binding domain"/>
    <property type="match status" value="1"/>
</dbReference>
<feature type="domain" description="NodB homology" evidence="3">
    <location>
        <begin position="88"/>
        <end position="264"/>
    </location>
</feature>
<dbReference type="Pfam" id="PF01522">
    <property type="entry name" value="Polysacc_deac_1"/>
    <property type="match status" value="1"/>
</dbReference>
<dbReference type="RefSeq" id="WP_138638506.1">
    <property type="nucleotide sequence ID" value="NZ_VCKZ01000174.1"/>
</dbReference>
<comment type="caution">
    <text evidence="4">The sequence shown here is derived from an EMBL/GenBank/DDBJ whole genome shotgun (WGS) entry which is preliminary data.</text>
</comment>
<dbReference type="InterPro" id="IPR011330">
    <property type="entry name" value="Glyco_hydro/deAcase_b/a-brl"/>
</dbReference>
<dbReference type="InterPro" id="IPR005149">
    <property type="entry name" value="Tscrpt_reg_PadR_N"/>
</dbReference>
<dbReference type="PROSITE" id="PS51677">
    <property type="entry name" value="NODB"/>
    <property type="match status" value="1"/>
</dbReference>
<dbReference type="GO" id="GO:0016810">
    <property type="term" value="F:hydrolase activity, acting on carbon-nitrogen (but not peptide) bonds"/>
    <property type="evidence" value="ECO:0007669"/>
    <property type="project" value="InterPro"/>
</dbReference>
<name>A0A5S4GRE6_9ACTN</name>
<dbReference type="Pfam" id="PF03551">
    <property type="entry name" value="PadR"/>
    <property type="match status" value="1"/>
</dbReference>
<keyword evidence="5" id="KW-1185">Reference proteome</keyword>
<dbReference type="AlphaFoldDB" id="A0A5S4GRE6"/>
<dbReference type="GO" id="GO:0005975">
    <property type="term" value="P:carbohydrate metabolic process"/>
    <property type="evidence" value="ECO:0007669"/>
    <property type="project" value="InterPro"/>
</dbReference>
<evidence type="ECO:0000313" key="5">
    <source>
        <dbReference type="Proteomes" id="UP000305238"/>
    </source>
</evidence>
<dbReference type="SUPFAM" id="SSF88713">
    <property type="entry name" value="Glycoside hydrolase/deacetylase"/>
    <property type="match status" value="1"/>
</dbReference>
<dbReference type="InterPro" id="IPR002509">
    <property type="entry name" value="NODB_dom"/>
</dbReference>
<sequence>MALRHAVLAALLDGEYSGYQLAKIFDLSVSNFWHAVPQQLYSELSRLETEGLIRGRQIIQHDRPNKRVPAVGHAAVTNSDHQSRCPNGYVALTYDDGPTASTLPALLDGLRAAGARATFFNQGNNAEARPDLVRAQQRAGMWIGNHTNTHPHLPDLGEPAAFKEILGTQLTLRRITGRWPTLFRPPYGETSDQVRRDEARLRVLEVLWTVDSRDWAGASTDEIVAAARTLQPGGILLMHDWAQASVDAVPRIVSDLRDRGLCPGKIAFTPRKIPFGDTSFHAVAVAP</sequence>
<evidence type="ECO:0000256" key="1">
    <source>
        <dbReference type="ARBA" id="ARBA00022723"/>
    </source>
</evidence>
<evidence type="ECO:0000259" key="3">
    <source>
        <dbReference type="PROSITE" id="PS51677"/>
    </source>
</evidence>
<dbReference type="InterPro" id="IPR036390">
    <property type="entry name" value="WH_DNA-bd_sf"/>
</dbReference>
<reference evidence="4 5" key="1">
    <citation type="submission" date="2019-05" db="EMBL/GenBank/DDBJ databases">
        <title>Draft genome sequence of Actinomadura geliboluensis A8036.</title>
        <authorList>
            <person name="Saricaoglu S."/>
            <person name="Isik K."/>
        </authorList>
    </citation>
    <scope>NUCLEOTIDE SEQUENCE [LARGE SCALE GENOMIC DNA]</scope>
    <source>
        <strain evidence="4 5">A8036</strain>
    </source>
</reference>